<feature type="domain" description="ZZ-type" evidence="14">
    <location>
        <begin position="523"/>
        <end position="573"/>
    </location>
</feature>
<evidence type="ECO:0000256" key="2">
    <source>
        <dbReference type="ARBA" id="ARBA00004419"/>
    </source>
</evidence>
<evidence type="ECO:0000259" key="14">
    <source>
        <dbReference type="PROSITE" id="PS50135"/>
    </source>
</evidence>
<feature type="compositionally biased region" description="Low complexity" evidence="12">
    <location>
        <begin position="270"/>
        <end position="292"/>
    </location>
</feature>
<dbReference type="GO" id="GO:0015031">
    <property type="term" value="P:protein transport"/>
    <property type="evidence" value="ECO:0007669"/>
    <property type="project" value="UniProtKB-KW"/>
</dbReference>
<dbReference type="PROSITE" id="PS50135">
    <property type="entry name" value="ZF_ZZ_2"/>
    <property type="match status" value="1"/>
</dbReference>
<dbReference type="PANTHER" id="PTHR20930:SF0">
    <property type="entry name" value="PROTEIN ILRUN"/>
    <property type="match status" value="1"/>
</dbReference>
<keyword evidence="17" id="KW-1185">Reference proteome</keyword>
<evidence type="ECO:0000256" key="6">
    <source>
        <dbReference type="ARBA" id="ARBA00022771"/>
    </source>
</evidence>
<feature type="region of interest" description="Disordered" evidence="12">
    <location>
        <begin position="353"/>
        <end position="390"/>
    </location>
</feature>
<keyword evidence="7" id="KW-0862">Zinc</keyword>
<dbReference type="PROSITE" id="PS51745">
    <property type="entry name" value="PB1"/>
    <property type="match status" value="1"/>
</dbReference>
<dbReference type="GO" id="GO:0031410">
    <property type="term" value="C:cytoplasmic vesicle"/>
    <property type="evidence" value="ECO:0007669"/>
    <property type="project" value="UniProtKB-KW"/>
</dbReference>
<keyword evidence="6 11" id="KW-0863">Zinc-finger</keyword>
<dbReference type="AlphaFoldDB" id="A0AAD5IQX4"/>
<evidence type="ECO:0000256" key="9">
    <source>
        <dbReference type="ARBA" id="ARBA00023006"/>
    </source>
</evidence>
<keyword evidence="9" id="KW-0072">Autophagy</keyword>
<feature type="domain" description="UBA" evidence="13">
    <location>
        <begin position="851"/>
        <end position="895"/>
    </location>
</feature>
<keyword evidence="8" id="KW-0653">Protein transport</keyword>
<evidence type="ECO:0000256" key="4">
    <source>
        <dbReference type="ARBA" id="ARBA00022554"/>
    </source>
</evidence>
<evidence type="ECO:0000256" key="10">
    <source>
        <dbReference type="ARBA" id="ARBA00023329"/>
    </source>
</evidence>
<dbReference type="Pfam" id="PF00564">
    <property type="entry name" value="PB1"/>
    <property type="match status" value="1"/>
</dbReference>
<dbReference type="InterPro" id="IPR056893">
    <property type="entry name" value="UBA_Nbr1_C"/>
</dbReference>
<feature type="region of interest" description="Disordered" evidence="12">
    <location>
        <begin position="266"/>
        <end position="293"/>
    </location>
</feature>
<protein>
    <recommendedName>
        <fullName evidence="18">Protein NBR1 homolog</fullName>
    </recommendedName>
</protein>
<reference evidence="16" key="1">
    <citation type="journal article" date="2022" name="Plant J.">
        <title>Strategies of tolerance reflected in two North American maple genomes.</title>
        <authorList>
            <person name="McEvoy S.L."/>
            <person name="Sezen U.U."/>
            <person name="Trouern-Trend A."/>
            <person name="McMahon S.M."/>
            <person name="Schaberg P.G."/>
            <person name="Yang J."/>
            <person name="Wegrzyn J.L."/>
            <person name="Swenson N.G."/>
        </authorList>
    </citation>
    <scope>NUCLEOTIDE SEQUENCE</scope>
    <source>
        <strain evidence="16">91603</strain>
    </source>
</reference>
<accession>A0AAD5IQX4</accession>
<dbReference type="CDD" id="cd14319">
    <property type="entry name" value="UBA_NBR1"/>
    <property type="match status" value="2"/>
</dbReference>
<evidence type="ECO:0000256" key="3">
    <source>
        <dbReference type="ARBA" id="ARBA00022448"/>
    </source>
</evidence>
<evidence type="ECO:0000313" key="16">
    <source>
        <dbReference type="EMBL" id="KAI9174674.1"/>
    </source>
</evidence>
<dbReference type="InterPro" id="IPR043145">
    <property type="entry name" value="Znf_ZZ_sf"/>
</dbReference>
<keyword evidence="5" id="KW-0479">Metal-binding</keyword>
<organism evidence="16 17">
    <name type="scientific">Acer negundo</name>
    <name type="common">Box elder</name>
    <dbReference type="NCBI Taxonomy" id="4023"/>
    <lineage>
        <taxon>Eukaryota</taxon>
        <taxon>Viridiplantae</taxon>
        <taxon>Streptophyta</taxon>
        <taxon>Embryophyta</taxon>
        <taxon>Tracheophyta</taxon>
        <taxon>Spermatophyta</taxon>
        <taxon>Magnoliopsida</taxon>
        <taxon>eudicotyledons</taxon>
        <taxon>Gunneridae</taxon>
        <taxon>Pentapetalae</taxon>
        <taxon>rosids</taxon>
        <taxon>malvids</taxon>
        <taxon>Sapindales</taxon>
        <taxon>Sapindaceae</taxon>
        <taxon>Hippocastanoideae</taxon>
        <taxon>Acereae</taxon>
        <taxon>Acer</taxon>
    </lineage>
</organism>
<dbReference type="InterPro" id="IPR015940">
    <property type="entry name" value="UBA"/>
</dbReference>
<dbReference type="GO" id="GO:0005776">
    <property type="term" value="C:autophagosome"/>
    <property type="evidence" value="ECO:0007669"/>
    <property type="project" value="UniProtKB-SubCell"/>
</dbReference>
<dbReference type="EMBL" id="JAJSOW010000103">
    <property type="protein sequence ID" value="KAI9174674.1"/>
    <property type="molecule type" value="Genomic_DNA"/>
</dbReference>
<dbReference type="Gene3D" id="3.10.20.90">
    <property type="entry name" value="Phosphatidylinositol 3-kinase Catalytic Subunit, Chain A, domain 1"/>
    <property type="match status" value="1"/>
</dbReference>
<evidence type="ECO:0000256" key="5">
    <source>
        <dbReference type="ARBA" id="ARBA00022723"/>
    </source>
</evidence>
<dbReference type="Gene3D" id="3.30.60.90">
    <property type="match status" value="1"/>
</dbReference>
<dbReference type="InterPro" id="IPR009060">
    <property type="entry name" value="UBA-like_sf"/>
</dbReference>
<evidence type="ECO:0000256" key="11">
    <source>
        <dbReference type="PROSITE-ProRule" id="PRU00228"/>
    </source>
</evidence>
<dbReference type="SUPFAM" id="SSF54277">
    <property type="entry name" value="CAD &amp; PB1 domains"/>
    <property type="match status" value="1"/>
</dbReference>
<dbReference type="InterPro" id="IPR032350">
    <property type="entry name" value="Nbr1_FW"/>
</dbReference>
<dbReference type="SMART" id="SM00291">
    <property type="entry name" value="ZnF_ZZ"/>
    <property type="match status" value="1"/>
</dbReference>
<dbReference type="Gene3D" id="2.60.40.10">
    <property type="entry name" value="Immunoglobulins"/>
    <property type="match status" value="1"/>
</dbReference>
<dbReference type="Gene3D" id="1.10.8.10">
    <property type="entry name" value="DNA helicase RuvA subunit, C-terminal domain"/>
    <property type="match status" value="2"/>
</dbReference>
<dbReference type="InterPro" id="IPR000270">
    <property type="entry name" value="PB1_dom"/>
</dbReference>
<comment type="subcellular location">
    <subcellularLocation>
        <location evidence="2">Cytoplasmic vesicle</location>
        <location evidence="2">Autophagosome</location>
    </subcellularLocation>
    <subcellularLocation>
        <location evidence="1">Vacuole</location>
    </subcellularLocation>
</comment>
<keyword evidence="4" id="KW-0926">Vacuole</keyword>
<dbReference type="SUPFAM" id="SSF57850">
    <property type="entry name" value="RING/U-box"/>
    <property type="match status" value="1"/>
</dbReference>
<dbReference type="CDD" id="cd14947">
    <property type="entry name" value="NBR1_like"/>
    <property type="match status" value="1"/>
</dbReference>
<dbReference type="Pfam" id="PF16158">
    <property type="entry name" value="N_BRCA1_IG"/>
    <property type="match status" value="1"/>
</dbReference>
<feature type="region of interest" description="Disordered" evidence="12">
    <location>
        <begin position="112"/>
        <end position="140"/>
    </location>
</feature>
<evidence type="ECO:0000256" key="7">
    <source>
        <dbReference type="ARBA" id="ARBA00022833"/>
    </source>
</evidence>
<dbReference type="GO" id="GO:0006914">
    <property type="term" value="P:autophagy"/>
    <property type="evidence" value="ECO:0007669"/>
    <property type="project" value="UniProtKB-KW"/>
</dbReference>
<keyword evidence="3" id="KW-0813">Transport</keyword>
<name>A0AAD5IQX4_ACENE</name>
<dbReference type="SUPFAM" id="SSF46934">
    <property type="entry name" value="UBA-like"/>
    <property type="match status" value="1"/>
</dbReference>
<reference evidence="16" key="2">
    <citation type="submission" date="2023-02" db="EMBL/GenBank/DDBJ databases">
        <authorList>
            <person name="Swenson N.G."/>
            <person name="Wegrzyn J.L."/>
            <person name="Mcevoy S.L."/>
        </authorList>
    </citation>
    <scope>NUCLEOTIDE SEQUENCE</scope>
    <source>
        <strain evidence="16">91603</strain>
        <tissue evidence="16">Leaf</tissue>
    </source>
</reference>
<dbReference type="SMART" id="SM00666">
    <property type="entry name" value="PB1"/>
    <property type="match status" value="1"/>
</dbReference>
<gene>
    <name evidence="16" type="ORF">LWI28_021041</name>
</gene>
<dbReference type="PROSITE" id="PS50030">
    <property type="entry name" value="UBA"/>
    <property type="match status" value="2"/>
</dbReference>
<dbReference type="InterPro" id="IPR013783">
    <property type="entry name" value="Ig-like_fold"/>
</dbReference>
<sequence length="945" mass="104033">MCSTCPPIPLHFGSLSPQAYIAHQPNNIITHTHIYIHKTTKASLSFSFLFNESPWNQNNHRNVFVFSHSIPLHHLILLRQNHKQLDGILQVASTCSGCLLYSYVSGSRSTRHHGDVDHGAGASNVRRKPSASPCPTGKEDHRRCRNVLHQRAYKIKHLSAQNSQFSASPELRVDMESTMVIKVKYGDTLRRFNACIDENEKLDLDLNGLREKILGLFNFPPDADLKLTYVDEDGDEVTLVDDDDLCDVMRQRLKFLRINVQLNSDRNGKSSYARSSGSSTPLRPPRFQQPLPDLNNKVSEILKSVPESLREALTKQSLDFASKSASSNPMLADIVDSFMMGLSLLSPVSQSQSGVQSNTQAEASESVIAPSVPRDPNASKDGGLQEVFPKPSVLGGSAKKGAWAPFVRISSPVDLNLPPNDSDPIGSTTVGLVPVVSHAPVDDDRKDAKEINGHPSDICVGAIASTSSANPTGSCNVDQPHTMGRNPSTECPFSGIPIPNDLAGNGHPRISSSKRNAPICMFHRGVQCDVCGAHPIIGPRFKSKVKEDYDLCNICFDAMGNETDYIRMDRPLHYRHPRPFKGFDHSLWLGTPTSPQILRDCRIKASRPKLDSSFISDVNVLDGTMMAPSTPFTKIWRMRNSGNIPWPRGAKLWWIGGDKFSDALSVEIEIPTDGLPVNGEIDIAADFTAPELPGRYISYWRMASPSGVKFGQRVWVLIQVDASLKDSLQGLNLNLPPESNRSKGPEIIDANVQPIVDGGFQESRNPSYIITEPVEPVVDEQPKKEQEQDMNFPINDSLLVGHNASASAAPPPPTPWASSTVSYPIIDLCVDEAPADASPATPTAVPTSPEEMDDKDAVEQSLLKELEEMGFRQVDLNKEILRMNEYNLEQSVDVLCGVVDAEWDPILEELQEMGFRDDEMNKKLLKKNNGSIKGVVMDLLTGEKS</sequence>
<dbReference type="Pfam" id="PF00569">
    <property type="entry name" value="ZZ"/>
    <property type="match status" value="1"/>
</dbReference>
<proteinExistence type="predicted"/>
<dbReference type="Proteomes" id="UP001064489">
    <property type="component" value="Chromosome 8"/>
</dbReference>
<dbReference type="GO" id="GO:0008270">
    <property type="term" value="F:zinc ion binding"/>
    <property type="evidence" value="ECO:0007669"/>
    <property type="project" value="UniProtKB-KW"/>
</dbReference>
<evidence type="ECO:0000259" key="15">
    <source>
        <dbReference type="PROSITE" id="PS51745"/>
    </source>
</evidence>
<dbReference type="Pfam" id="PF24932">
    <property type="entry name" value="UBA_NBR1_C"/>
    <property type="match status" value="2"/>
</dbReference>
<dbReference type="FunFam" id="1.10.8.10:FF:000085">
    <property type="entry name" value="protein NBR1 homolog"/>
    <property type="match status" value="1"/>
</dbReference>
<evidence type="ECO:0000259" key="13">
    <source>
        <dbReference type="PROSITE" id="PS50030"/>
    </source>
</evidence>
<feature type="domain" description="PB1" evidence="15">
    <location>
        <begin position="178"/>
        <end position="263"/>
    </location>
</feature>
<evidence type="ECO:0000256" key="8">
    <source>
        <dbReference type="ARBA" id="ARBA00022927"/>
    </source>
</evidence>
<dbReference type="PANTHER" id="PTHR20930">
    <property type="entry name" value="OVARIAN CARCINOMA ANTIGEN CA125-RELATED"/>
    <property type="match status" value="1"/>
</dbReference>
<evidence type="ECO:0000256" key="12">
    <source>
        <dbReference type="SAM" id="MobiDB-lite"/>
    </source>
</evidence>
<dbReference type="InterPro" id="IPR053793">
    <property type="entry name" value="PB1-like"/>
</dbReference>
<feature type="domain" description="UBA" evidence="13">
    <location>
        <begin position="898"/>
        <end position="942"/>
    </location>
</feature>
<dbReference type="InterPro" id="IPR000433">
    <property type="entry name" value="Znf_ZZ"/>
</dbReference>
<comment type="caution">
    <text evidence="16">The sequence shown here is derived from an EMBL/GenBank/DDBJ whole genome shotgun (WGS) entry which is preliminary data.</text>
</comment>
<evidence type="ECO:0008006" key="18">
    <source>
        <dbReference type="Google" id="ProtNLM"/>
    </source>
</evidence>
<keyword evidence="10" id="KW-0968">Cytoplasmic vesicle</keyword>
<evidence type="ECO:0000256" key="1">
    <source>
        <dbReference type="ARBA" id="ARBA00004116"/>
    </source>
</evidence>
<evidence type="ECO:0000313" key="17">
    <source>
        <dbReference type="Proteomes" id="UP001064489"/>
    </source>
</evidence>